<proteinExistence type="predicted"/>
<dbReference type="RefSeq" id="WP_015004468.1">
    <property type="nucleotide sequence ID" value="NZ_CADILN010000010.1"/>
</dbReference>
<dbReference type="Gene3D" id="3.40.50.300">
    <property type="entry name" value="P-loop containing nucleotide triphosphate hydrolases"/>
    <property type="match status" value="1"/>
</dbReference>
<reference evidence="1 2" key="1">
    <citation type="submission" date="2020-04" db="EMBL/GenBank/DDBJ databases">
        <authorList>
            <person name="De Canck E."/>
        </authorList>
    </citation>
    <scope>NUCLEOTIDE SEQUENCE [LARGE SCALE GENOMIC DNA]</scope>
    <source>
        <strain evidence="1 2">LMG 9964</strain>
    </source>
</reference>
<protein>
    <submittedName>
        <fullName evidence="1">Uncharacterized protein</fullName>
    </submittedName>
</protein>
<sequence>MFLTHIKYHETTAGTGGSQEWRLRGLDLGAINLIVGRNSSGKTRVTNIITVLARMLAGKMAPQFSSGSWHVELERMKGQARESQQYVVEVNERVISKETFKIGKQSIMERQSDGNCFVLRKSNSEKVRYKVPTNQLTAVVRRDEIQHPFFEHIFKWGNGLCTYRFGSDFGKSSATIINPTAGTEENFSTADQVDNAVHVYRKTVEQFGDAYRNVILEDFAELGYLCEDITLNIVQGFAVNGIPPLVLAVKERDLKNYTMQADMSQGMYRALALCVHVNANILWAQSKQRGRELRPGDLPMLIIDDIGEGLDFARARKLISLLIKKATENHMQLVMSSNDRFIMNDVPLEYWTVLHREGGIVRPFNYKNSQKAFDEFQYLGLNNFDFFSGEHFLENQE</sequence>
<name>A0A6J5KCR1_9BURK</name>
<evidence type="ECO:0000313" key="2">
    <source>
        <dbReference type="Proteomes" id="UP000494102"/>
    </source>
</evidence>
<evidence type="ECO:0000313" key="1">
    <source>
        <dbReference type="EMBL" id="CAB4051690.1"/>
    </source>
</evidence>
<dbReference type="InterPro" id="IPR027417">
    <property type="entry name" value="P-loop_NTPase"/>
</dbReference>
<organism evidence="1 2">
    <name type="scientific">Paraburkholderia phenoliruptrix</name>
    <dbReference type="NCBI Taxonomy" id="252970"/>
    <lineage>
        <taxon>Bacteria</taxon>
        <taxon>Pseudomonadati</taxon>
        <taxon>Pseudomonadota</taxon>
        <taxon>Betaproteobacteria</taxon>
        <taxon>Burkholderiales</taxon>
        <taxon>Burkholderiaceae</taxon>
        <taxon>Paraburkholderia</taxon>
    </lineage>
</organism>
<dbReference type="AlphaFoldDB" id="A0A6J5KCR1"/>
<accession>A0A6J5KCR1</accession>
<dbReference type="EMBL" id="CADILN010000010">
    <property type="protein sequence ID" value="CAB4051690.1"/>
    <property type="molecule type" value="Genomic_DNA"/>
</dbReference>
<dbReference type="SUPFAM" id="SSF52540">
    <property type="entry name" value="P-loop containing nucleoside triphosphate hydrolases"/>
    <property type="match status" value="1"/>
</dbReference>
<gene>
    <name evidence="1" type="ORF">LMG9964_05369</name>
</gene>
<dbReference type="GeneID" id="27801557"/>
<dbReference type="Proteomes" id="UP000494102">
    <property type="component" value="Unassembled WGS sequence"/>
</dbReference>